<dbReference type="Gramene" id="Pp3c15_7820V3.2">
    <property type="protein sequence ID" value="PAC:32927559.CDS.1"/>
    <property type="gene ID" value="Pp3c15_7820"/>
</dbReference>
<proteinExistence type="predicted"/>
<evidence type="ECO:0000313" key="1">
    <source>
        <dbReference type="EMBL" id="PNR39200.1"/>
    </source>
</evidence>
<accession>A0A2K1JCF2</accession>
<dbReference type="Gramene" id="Pp3c15_7820V3.1">
    <property type="protein sequence ID" value="PAC:32927558.CDS.1"/>
    <property type="gene ID" value="Pp3c15_7820"/>
</dbReference>
<dbReference type="AlphaFoldDB" id="A0A2K1JCF2"/>
<dbReference type="EnsemblPlants" id="Pp3c15_7820V3.2">
    <property type="protein sequence ID" value="PAC:32927559.CDS.1"/>
    <property type="gene ID" value="Pp3c15_7820"/>
</dbReference>
<name>A0A2K1JCF2_PHYPA</name>
<sequence>MWICQHRISCWAAVHHHRCPMFPFGCTASALSHPKGTVSPNPVNGFLSLSLFLLLNFHSNSNLLSELKTLKFRLKRLAKNNDTY</sequence>
<dbReference type="PaxDb" id="3218-PP1S189_24V6.1"/>
<reference evidence="1 3" key="2">
    <citation type="journal article" date="2018" name="Plant J.">
        <title>The Physcomitrella patens chromosome-scale assembly reveals moss genome structure and evolution.</title>
        <authorList>
            <person name="Lang D."/>
            <person name="Ullrich K.K."/>
            <person name="Murat F."/>
            <person name="Fuchs J."/>
            <person name="Jenkins J."/>
            <person name="Haas F.B."/>
            <person name="Piednoel M."/>
            <person name="Gundlach H."/>
            <person name="Van Bel M."/>
            <person name="Meyberg R."/>
            <person name="Vives C."/>
            <person name="Morata J."/>
            <person name="Symeonidi A."/>
            <person name="Hiss M."/>
            <person name="Muchero W."/>
            <person name="Kamisugi Y."/>
            <person name="Saleh O."/>
            <person name="Blanc G."/>
            <person name="Decker E.L."/>
            <person name="van Gessel N."/>
            <person name="Grimwood J."/>
            <person name="Hayes R.D."/>
            <person name="Graham S.W."/>
            <person name="Gunter L.E."/>
            <person name="McDaniel S.F."/>
            <person name="Hoernstein S.N.W."/>
            <person name="Larsson A."/>
            <person name="Li F.W."/>
            <person name="Perroud P.F."/>
            <person name="Phillips J."/>
            <person name="Ranjan P."/>
            <person name="Rokshar D.S."/>
            <person name="Rothfels C.J."/>
            <person name="Schneider L."/>
            <person name="Shu S."/>
            <person name="Stevenson D.W."/>
            <person name="Thummler F."/>
            <person name="Tillich M."/>
            <person name="Villarreal Aguilar J.C."/>
            <person name="Widiez T."/>
            <person name="Wong G.K."/>
            <person name="Wymore A."/>
            <person name="Zhang Y."/>
            <person name="Zimmer A.D."/>
            <person name="Quatrano R.S."/>
            <person name="Mayer K.F.X."/>
            <person name="Goodstein D."/>
            <person name="Casacuberta J.M."/>
            <person name="Vandepoele K."/>
            <person name="Reski R."/>
            <person name="Cuming A.C."/>
            <person name="Tuskan G.A."/>
            <person name="Maumus F."/>
            <person name="Salse J."/>
            <person name="Schmutz J."/>
            <person name="Rensing S.A."/>
        </authorList>
    </citation>
    <scope>NUCLEOTIDE SEQUENCE [LARGE SCALE GENOMIC DNA]</scope>
    <source>
        <strain evidence="2 3">cv. Gransden 2004</strain>
    </source>
</reference>
<dbReference type="Proteomes" id="UP000006727">
    <property type="component" value="Chromosome 15"/>
</dbReference>
<reference evidence="1 3" key="1">
    <citation type="journal article" date="2008" name="Science">
        <title>The Physcomitrella genome reveals evolutionary insights into the conquest of land by plants.</title>
        <authorList>
            <person name="Rensing S."/>
            <person name="Lang D."/>
            <person name="Zimmer A."/>
            <person name="Terry A."/>
            <person name="Salamov A."/>
            <person name="Shapiro H."/>
            <person name="Nishiyama T."/>
            <person name="Perroud P.-F."/>
            <person name="Lindquist E."/>
            <person name="Kamisugi Y."/>
            <person name="Tanahashi T."/>
            <person name="Sakakibara K."/>
            <person name="Fujita T."/>
            <person name="Oishi K."/>
            <person name="Shin-I T."/>
            <person name="Kuroki Y."/>
            <person name="Toyoda A."/>
            <person name="Suzuki Y."/>
            <person name="Hashimoto A."/>
            <person name="Yamaguchi K."/>
            <person name="Sugano A."/>
            <person name="Kohara Y."/>
            <person name="Fujiyama A."/>
            <person name="Anterola A."/>
            <person name="Aoki S."/>
            <person name="Ashton N."/>
            <person name="Barbazuk W.B."/>
            <person name="Barker E."/>
            <person name="Bennetzen J."/>
            <person name="Bezanilla M."/>
            <person name="Blankenship R."/>
            <person name="Cho S.H."/>
            <person name="Dutcher S."/>
            <person name="Estelle M."/>
            <person name="Fawcett J.A."/>
            <person name="Gundlach H."/>
            <person name="Hanada K."/>
            <person name="Heyl A."/>
            <person name="Hicks K.A."/>
            <person name="Hugh J."/>
            <person name="Lohr M."/>
            <person name="Mayer K."/>
            <person name="Melkozernov A."/>
            <person name="Murata T."/>
            <person name="Nelson D."/>
            <person name="Pils B."/>
            <person name="Prigge M."/>
            <person name="Reiss B."/>
            <person name="Renner T."/>
            <person name="Rombauts S."/>
            <person name="Rushton P."/>
            <person name="Sanderfoot A."/>
            <person name="Schween G."/>
            <person name="Shiu S.-H."/>
            <person name="Stueber K."/>
            <person name="Theodoulou F.L."/>
            <person name="Tu H."/>
            <person name="Van de Peer Y."/>
            <person name="Verrier P.J."/>
            <person name="Waters E."/>
            <person name="Wood A."/>
            <person name="Yang L."/>
            <person name="Cove D."/>
            <person name="Cuming A."/>
            <person name="Hasebe M."/>
            <person name="Lucas S."/>
            <person name="Mishler D.B."/>
            <person name="Reski R."/>
            <person name="Grigoriev I."/>
            <person name="Quatrano R.S."/>
            <person name="Boore J.L."/>
        </authorList>
    </citation>
    <scope>NUCLEOTIDE SEQUENCE [LARGE SCALE GENOMIC DNA]</scope>
    <source>
        <strain evidence="2 3">cv. Gransden 2004</strain>
    </source>
</reference>
<dbReference type="EMBL" id="ABEU02000015">
    <property type="protein sequence ID" value="PNR39200.1"/>
    <property type="molecule type" value="Genomic_DNA"/>
</dbReference>
<evidence type="ECO:0000313" key="2">
    <source>
        <dbReference type="EnsemblPlants" id="PAC:32927558.CDS.1"/>
    </source>
</evidence>
<gene>
    <name evidence="1" type="ORF">PHYPA_019478</name>
</gene>
<dbReference type="EnsemblPlants" id="Pp3c15_7820V3.1">
    <property type="protein sequence ID" value="PAC:32927558.CDS.1"/>
    <property type="gene ID" value="Pp3c15_7820"/>
</dbReference>
<evidence type="ECO:0000313" key="3">
    <source>
        <dbReference type="Proteomes" id="UP000006727"/>
    </source>
</evidence>
<protein>
    <submittedName>
        <fullName evidence="1 2">Uncharacterized protein</fullName>
    </submittedName>
</protein>
<dbReference type="InParanoid" id="A0A2K1JCF2"/>
<organism evidence="1">
    <name type="scientific">Physcomitrium patens</name>
    <name type="common">Spreading-leaved earth moss</name>
    <name type="synonym">Physcomitrella patens</name>
    <dbReference type="NCBI Taxonomy" id="3218"/>
    <lineage>
        <taxon>Eukaryota</taxon>
        <taxon>Viridiplantae</taxon>
        <taxon>Streptophyta</taxon>
        <taxon>Embryophyta</taxon>
        <taxon>Bryophyta</taxon>
        <taxon>Bryophytina</taxon>
        <taxon>Bryopsida</taxon>
        <taxon>Funariidae</taxon>
        <taxon>Funariales</taxon>
        <taxon>Funariaceae</taxon>
        <taxon>Physcomitrium</taxon>
    </lineage>
</organism>
<reference evidence="2" key="3">
    <citation type="submission" date="2020-12" db="UniProtKB">
        <authorList>
            <consortium name="EnsemblPlants"/>
        </authorList>
    </citation>
    <scope>IDENTIFICATION</scope>
</reference>
<keyword evidence="3" id="KW-1185">Reference proteome</keyword>